<feature type="domain" description="EAL" evidence="2">
    <location>
        <begin position="372"/>
        <end position="628"/>
    </location>
</feature>
<dbReference type="PROSITE" id="PS50883">
    <property type="entry name" value="EAL"/>
    <property type="match status" value="1"/>
</dbReference>
<dbReference type="InterPro" id="IPR050706">
    <property type="entry name" value="Cyclic-di-GMP_PDE-like"/>
</dbReference>
<dbReference type="GO" id="GO:0071111">
    <property type="term" value="F:cyclic-guanylate-specific phosphodiesterase activity"/>
    <property type="evidence" value="ECO:0007669"/>
    <property type="project" value="InterPro"/>
</dbReference>
<dbReference type="SUPFAM" id="SSF141868">
    <property type="entry name" value="EAL domain-like"/>
    <property type="match status" value="1"/>
</dbReference>
<sequence>MSLVIFVVISGHFLLIRQFPTVKSKVFGRLLGVCLGECIANILSCIGLANAAIVPLIWNELFTFAFFALEGAASYLMFRYMEEVCSFSGVAGRMIKYMGKVPFFFFEIMLLATPWMGFFFYFKDGSYYQGNFAWFGYVYIGYYFFMNLLLIFLGRARIETRIKVIVILYSIVAVLMVVLQYERKEMLLTSAANMLFILMIYMAMQNPSAYIDSETGTSDEQAFLIQMKNVTEQSGKKVFFVVHIRQMHHIEMLLGYENSRRLLAEVGHYLTALCGKFCVFRNAEDTFTILLDEGKEEHIKGQIKKRFEQDFHVSGNSISLNEVMITLHYPRDFCSLAEYRALYGYLLEAAQNSGKQVFFEVDEAVKKDYYRRNKVEQAVDRAITENRFEVYYQPIYSLKEKCVVSLEALVRLEDEKLGAIPPDEFIPLAEQNGTIIQISEIVLEECCRFLAKHVLPNPSLGIRTIHVNIAAALCLNRNLKESILPVLERYYVPAHMITLELTERTAVEAPKLMLWHMQEFGKIGMGFAMDDYGNGNSNCSYLIRFPFREIKIDKNMTWSYFENPTAKIVIENEIKTIQKLGLPLIMEGVEKKEQSDALEALGVDMIQGYYYGKPMPETECLRYIRRMHSAKEDYGKS</sequence>
<evidence type="ECO:0000256" key="1">
    <source>
        <dbReference type="SAM" id="Phobius"/>
    </source>
</evidence>
<proteinExistence type="predicted"/>
<evidence type="ECO:0000313" key="4">
    <source>
        <dbReference type="Proteomes" id="UP000008953"/>
    </source>
</evidence>
<dbReference type="Proteomes" id="UP000008953">
    <property type="component" value="Chromosome"/>
</dbReference>
<dbReference type="EMBL" id="FP929050">
    <property type="protein sequence ID" value="CBL13043.1"/>
    <property type="molecule type" value="Genomic_DNA"/>
</dbReference>
<keyword evidence="1" id="KW-0812">Transmembrane</keyword>
<feature type="transmembrane region" description="Helical" evidence="1">
    <location>
        <begin position="26"/>
        <end position="49"/>
    </location>
</feature>
<dbReference type="Pfam" id="PF00563">
    <property type="entry name" value="EAL"/>
    <property type="match status" value="1"/>
</dbReference>
<evidence type="ECO:0000313" key="3">
    <source>
        <dbReference type="EMBL" id="CBL13043.1"/>
    </source>
</evidence>
<keyword evidence="1" id="KW-1133">Transmembrane helix</keyword>
<dbReference type="AlphaFoldDB" id="D4L0A3"/>
<reference evidence="3 4" key="1">
    <citation type="submission" date="2010-03" db="EMBL/GenBank/DDBJ databases">
        <title>The genome sequence of Roseburia intestinalis XB6B4.</title>
        <authorList>
            <consortium name="metaHIT consortium -- http://www.metahit.eu/"/>
            <person name="Pajon A."/>
            <person name="Turner K."/>
            <person name="Parkhill J."/>
            <person name="Bernalier A."/>
        </authorList>
    </citation>
    <scope>NUCLEOTIDE SEQUENCE [LARGE SCALE GENOMIC DNA]</scope>
    <source>
        <strain evidence="3 4">XB6B4</strain>
    </source>
</reference>
<dbReference type="PANTHER" id="PTHR33121">
    <property type="entry name" value="CYCLIC DI-GMP PHOSPHODIESTERASE PDEF"/>
    <property type="match status" value="1"/>
</dbReference>
<dbReference type="Gene3D" id="3.30.70.270">
    <property type="match status" value="1"/>
</dbReference>
<accession>D4L0A3</accession>
<feature type="transmembrane region" description="Helical" evidence="1">
    <location>
        <begin position="134"/>
        <end position="152"/>
    </location>
</feature>
<dbReference type="Gene3D" id="3.20.20.450">
    <property type="entry name" value="EAL domain"/>
    <property type="match status" value="1"/>
</dbReference>
<dbReference type="InterPro" id="IPR043128">
    <property type="entry name" value="Rev_trsase/Diguanyl_cyclase"/>
</dbReference>
<dbReference type="HOGENOM" id="CLU_000445_70_60_9"/>
<dbReference type="InterPro" id="IPR001633">
    <property type="entry name" value="EAL_dom"/>
</dbReference>
<organism evidence="3 4">
    <name type="scientific">Roseburia intestinalis XB6B4</name>
    <dbReference type="NCBI Taxonomy" id="718255"/>
    <lineage>
        <taxon>Bacteria</taxon>
        <taxon>Bacillati</taxon>
        <taxon>Bacillota</taxon>
        <taxon>Clostridia</taxon>
        <taxon>Lachnospirales</taxon>
        <taxon>Lachnospiraceae</taxon>
        <taxon>Roseburia</taxon>
    </lineage>
</organism>
<dbReference type="SMART" id="SM00052">
    <property type="entry name" value="EAL"/>
    <property type="match status" value="1"/>
</dbReference>
<feature type="transmembrane region" description="Helical" evidence="1">
    <location>
        <begin position="101"/>
        <end position="122"/>
    </location>
</feature>
<dbReference type="InterPro" id="IPR035919">
    <property type="entry name" value="EAL_sf"/>
</dbReference>
<dbReference type="PANTHER" id="PTHR33121:SF79">
    <property type="entry name" value="CYCLIC DI-GMP PHOSPHODIESTERASE PDED-RELATED"/>
    <property type="match status" value="1"/>
</dbReference>
<dbReference type="CDD" id="cd01948">
    <property type="entry name" value="EAL"/>
    <property type="match status" value="1"/>
</dbReference>
<reference evidence="3 4" key="2">
    <citation type="submission" date="2010-03" db="EMBL/GenBank/DDBJ databases">
        <authorList>
            <person name="Pajon A."/>
        </authorList>
    </citation>
    <scope>NUCLEOTIDE SEQUENCE [LARGE SCALE GENOMIC DNA]</scope>
    <source>
        <strain evidence="3 4">XB6B4</strain>
    </source>
</reference>
<evidence type="ECO:0000259" key="2">
    <source>
        <dbReference type="PROSITE" id="PS50883"/>
    </source>
</evidence>
<dbReference type="PATRIC" id="fig|718255.3.peg.3736"/>
<gene>
    <name evidence="3" type="ORF">RO1_25910</name>
</gene>
<feature type="transmembrane region" description="Helical" evidence="1">
    <location>
        <begin position="61"/>
        <end position="80"/>
    </location>
</feature>
<dbReference type="KEGG" id="rix:RO1_25910"/>
<protein>
    <submittedName>
        <fullName evidence="3">FOG: EAL domain</fullName>
    </submittedName>
</protein>
<feature type="transmembrane region" description="Helical" evidence="1">
    <location>
        <begin position="164"/>
        <end position="181"/>
    </location>
</feature>
<name>D4L0A3_9FIRM</name>
<keyword evidence="1" id="KW-0472">Membrane</keyword>